<dbReference type="Proteomes" id="UP001378592">
    <property type="component" value="Unassembled WGS sequence"/>
</dbReference>
<evidence type="ECO:0000313" key="2">
    <source>
        <dbReference type="Proteomes" id="UP001378592"/>
    </source>
</evidence>
<reference evidence="1 2" key="1">
    <citation type="submission" date="2024-03" db="EMBL/GenBank/DDBJ databases">
        <title>The genome assembly and annotation of the cricket Gryllus longicercus Weissman &amp; Gray.</title>
        <authorList>
            <person name="Szrajer S."/>
            <person name="Gray D."/>
            <person name="Ylla G."/>
        </authorList>
    </citation>
    <scope>NUCLEOTIDE SEQUENCE [LARGE SCALE GENOMIC DNA]</scope>
    <source>
        <strain evidence="1">DAG 2021-001</strain>
        <tissue evidence="1">Whole body minus gut</tissue>
    </source>
</reference>
<organism evidence="1 2">
    <name type="scientific">Gryllus longicercus</name>
    <dbReference type="NCBI Taxonomy" id="2509291"/>
    <lineage>
        <taxon>Eukaryota</taxon>
        <taxon>Metazoa</taxon>
        <taxon>Ecdysozoa</taxon>
        <taxon>Arthropoda</taxon>
        <taxon>Hexapoda</taxon>
        <taxon>Insecta</taxon>
        <taxon>Pterygota</taxon>
        <taxon>Neoptera</taxon>
        <taxon>Polyneoptera</taxon>
        <taxon>Orthoptera</taxon>
        <taxon>Ensifera</taxon>
        <taxon>Gryllidea</taxon>
        <taxon>Grylloidea</taxon>
        <taxon>Gryllidae</taxon>
        <taxon>Gryllinae</taxon>
        <taxon>Gryllus</taxon>
    </lineage>
</organism>
<keyword evidence="2" id="KW-1185">Reference proteome</keyword>
<gene>
    <name evidence="1" type="ORF">R5R35_011315</name>
</gene>
<proteinExistence type="predicted"/>
<comment type="caution">
    <text evidence="1">The sequence shown here is derived from an EMBL/GenBank/DDBJ whole genome shotgun (WGS) entry which is preliminary data.</text>
</comment>
<dbReference type="AlphaFoldDB" id="A0AAN9VX99"/>
<dbReference type="EMBL" id="JAZDUA010000015">
    <property type="protein sequence ID" value="KAK7873235.1"/>
    <property type="molecule type" value="Genomic_DNA"/>
</dbReference>
<sequence>MGDMPEITTIPHENEAFNKVASECKMIYREPFSIFNPSKCVLPDGHKNQLNRILNFEVREDDIFVLTYPKSGEYETEVL</sequence>
<accession>A0AAN9VX99</accession>
<dbReference type="InterPro" id="IPR027417">
    <property type="entry name" value="P-loop_NTPase"/>
</dbReference>
<evidence type="ECO:0000313" key="1">
    <source>
        <dbReference type="EMBL" id="KAK7873235.1"/>
    </source>
</evidence>
<protein>
    <submittedName>
        <fullName evidence="1">Uncharacterized protein</fullName>
    </submittedName>
</protein>
<dbReference type="SUPFAM" id="SSF52540">
    <property type="entry name" value="P-loop containing nucleoside triphosphate hydrolases"/>
    <property type="match status" value="1"/>
</dbReference>
<dbReference type="Gene3D" id="3.40.50.300">
    <property type="entry name" value="P-loop containing nucleotide triphosphate hydrolases"/>
    <property type="match status" value="1"/>
</dbReference>
<name>A0AAN9VX99_9ORTH</name>